<dbReference type="PROSITE" id="PS00092">
    <property type="entry name" value="N6_MTASE"/>
    <property type="match status" value="1"/>
</dbReference>
<name>E8R8S1_DESM0</name>
<dbReference type="GeneID" id="10153282"/>
<evidence type="ECO:0000313" key="2">
    <source>
        <dbReference type="EMBL" id="ADV64897.1"/>
    </source>
</evidence>
<evidence type="ECO:0000259" key="1">
    <source>
        <dbReference type="Pfam" id="PF01170"/>
    </source>
</evidence>
<protein>
    <submittedName>
        <fullName evidence="2">RNA methylase</fullName>
    </submittedName>
</protein>
<organism evidence="2 3">
    <name type="scientific">Desulfurococcus mucosus (strain ATCC 35584 / DSM 2162 / JCM 9187 / O7/1)</name>
    <dbReference type="NCBI Taxonomy" id="765177"/>
    <lineage>
        <taxon>Archaea</taxon>
        <taxon>Thermoproteota</taxon>
        <taxon>Thermoprotei</taxon>
        <taxon>Desulfurococcales</taxon>
        <taxon>Desulfurococcaceae</taxon>
        <taxon>Desulfurococcus</taxon>
    </lineage>
</organism>
<reference evidence="2 3" key="2">
    <citation type="journal article" date="2011" name="Stand. Genomic Sci.">
        <title>Complete genome sequence of Desulfurococcus mucosus type strain (O7/1).</title>
        <authorList>
            <person name="Wirth R."/>
            <person name="Chertkov O."/>
            <person name="Held B."/>
            <person name="Lapidus A."/>
            <person name="Nolan M."/>
            <person name="Lucas S."/>
            <person name="Hammon N."/>
            <person name="Deshpande S."/>
            <person name="Cheng J.F."/>
            <person name="Tapia R."/>
            <person name="Han C."/>
            <person name="Goodwin L."/>
            <person name="Pitluck S."/>
            <person name="Liolios K."/>
            <person name="Ioanna P."/>
            <person name="Ivanova N."/>
            <person name="Mavromatis K."/>
            <person name="Mikhailova N."/>
            <person name="Pati A."/>
            <person name="Chen A."/>
            <person name="Palaniappan K."/>
            <person name="Land M."/>
            <person name="Hauser L."/>
            <person name="Chang Y.J."/>
            <person name="Jeffries C.D."/>
            <person name="Bilek Y."/>
            <person name="Hader T."/>
            <person name="Rohde M."/>
            <person name="Spring S."/>
            <person name="Sikorski J."/>
            <person name="Goker M."/>
            <person name="Woyke T."/>
            <person name="Bristow J."/>
            <person name="Eisen J.A."/>
            <person name="Markowitz V."/>
            <person name="Hugenholtz P."/>
            <person name="Kyrpides N.C."/>
            <person name="Klenk H.P."/>
        </authorList>
    </citation>
    <scope>NUCLEOTIDE SEQUENCE [LARGE SCALE GENOMIC DNA]</scope>
    <source>
        <strain evidence="3">ATCC 35584 / DSM 2162 / JCM 9187 / O7/1</strain>
    </source>
</reference>
<dbReference type="AlphaFoldDB" id="E8R8S1"/>
<dbReference type="GO" id="GO:0016423">
    <property type="term" value="F:tRNA (guanine) methyltransferase activity"/>
    <property type="evidence" value="ECO:0007669"/>
    <property type="project" value="TreeGrafter"/>
</dbReference>
<dbReference type="RefSeq" id="WP_013562119.1">
    <property type="nucleotide sequence ID" value="NC_014961.1"/>
</dbReference>
<keyword evidence="3" id="KW-1185">Reference proteome</keyword>
<dbReference type="Pfam" id="PF01170">
    <property type="entry name" value="UPF0020"/>
    <property type="match status" value="1"/>
</dbReference>
<dbReference type="InterPro" id="IPR000241">
    <property type="entry name" value="RlmKL-like_Mtase"/>
</dbReference>
<keyword evidence="2" id="KW-0808">Transferase</keyword>
<dbReference type="InterPro" id="IPR029063">
    <property type="entry name" value="SAM-dependent_MTases_sf"/>
</dbReference>
<dbReference type="PANTHER" id="PTHR14911:SF13">
    <property type="entry name" value="TRNA (GUANINE(6)-N2)-METHYLTRANSFERASE THUMP3"/>
    <property type="match status" value="1"/>
</dbReference>
<dbReference type="EMBL" id="CP002363">
    <property type="protein sequence ID" value="ADV64897.1"/>
    <property type="molecule type" value="Genomic_DNA"/>
</dbReference>
<dbReference type="Proteomes" id="UP000001068">
    <property type="component" value="Chromosome"/>
</dbReference>
<dbReference type="KEGG" id="dmu:Desmu_0588"/>
<reference evidence="3" key="1">
    <citation type="submission" date="2010-11" db="EMBL/GenBank/DDBJ databases">
        <title>The complete genome of Desulfurococcus mucosus DSM 2162.</title>
        <authorList>
            <consortium name="US DOE Joint Genome Institute (JGI-PGF)"/>
            <person name="Lucas S."/>
            <person name="Copeland A."/>
            <person name="Lapidus A."/>
            <person name="Bruce D."/>
            <person name="Goodwin L."/>
            <person name="Pitluck S."/>
            <person name="Kyrpides N."/>
            <person name="Mavromatis K."/>
            <person name="Pagani I."/>
            <person name="Ivanova N."/>
            <person name="Ovchinnikova G."/>
            <person name="Chertkov O."/>
            <person name="Held B."/>
            <person name="Brettin T."/>
            <person name="Detter J.C."/>
            <person name="Tapia R."/>
            <person name="Han C."/>
            <person name="Land M."/>
            <person name="Hauser L."/>
            <person name="Markowitz V."/>
            <person name="Cheng J.-F."/>
            <person name="Hugenholtz P."/>
            <person name="Woyke T."/>
            <person name="Wu D."/>
            <person name="Wirth R."/>
            <person name="Bilek Y."/>
            <person name="Hader T."/>
            <person name="Klenk H.-P."/>
            <person name="Eisen J.A."/>
        </authorList>
    </citation>
    <scope>NUCLEOTIDE SEQUENCE [LARGE SCALE GENOMIC DNA]</scope>
    <source>
        <strain evidence="3">ATCC 35584 / DSM 2162 / JCM 9187 / O7/1</strain>
    </source>
</reference>
<feature type="domain" description="Ribosomal RNA large subunit methyltransferase K/L-like methyltransferase" evidence="1">
    <location>
        <begin position="159"/>
        <end position="295"/>
    </location>
</feature>
<dbReference type="STRING" id="765177.Desmu_0588"/>
<dbReference type="Gene3D" id="3.40.50.150">
    <property type="entry name" value="Vaccinia Virus protein VP39"/>
    <property type="match status" value="1"/>
</dbReference>
<sequence precursor="true">MESSTSYFLLRGDGESLARGELKALLETYMCRGVDIKCYTMLCVVRHSCSGIEEKVTWRAGFIKEAGLLLGVDNPYNPSASIDPGLVEGEEIHPSILKKGVSEGVAGRYVSYFASLHGLKASSTGRGRLRLIFTDGLVFIGLKGYEQDSKAMLLRGGSHRPFKRSIALTPDVSRLLINLARVREGGILLDPFAGTGTILMEAWSMNIRAVGIEVDWRLAHGMEENLRFYRANAIPVLGDSTFINVVNVDAIATDPPYGRGASTHGQSQLALYDAFLGKAWDVLRSGSYMSFMTPAWLEDAVSRLLCRHGFTDIARYYQYVHGGLTRAIYVVRKDEC</sequence>
<gene>
    <name evidence="2" type="ordered locus">Desmu_0588</name>
</gene>
<dbReference type="GO" id="GO:0030488">
    <property type="term" value="P:tRNA methylation"/>
    <property type="evidence" value="ECO:0007669"/>
    <property type="project" value="TreeGrafter"/>
</dbReference>
<dbReference type="OrthoDB" id="7080at2157"/>
<evidence type="ECO:0000313" key="3">
    <source>
        <dbReference type="Proteomes" id="UP000001068"/>
    </source>
</evidence>
<dbReference type="eggNOG" id="arCOG00047">
    <property type="taxonomic scope" value="Archaea"/>
</dbReference>
<dbReference type="PANTHER" id="PTHR14911">
    <property type="entry name" value="THUMP DOMAIN-CONTAINING"/>
    <property type="match status" value="1"/>
</dbReference>
<proteinExistence type="predicted"/>
<keyword evidence="2" id="KW-0489">Methyltransferase</keyword>
<dbReference type="CDD" id="cd02440">
    <property type="entry name" value="AdoMet_MTases"/>
    <property type="match status" value="1"/>
</dbReference>
<dbReference type="PRINTS" id="PR00507">
    <property type="entry name" value="N12N6MTFRASE"/>
</dbReference>
<accession>E8R8S1</accession>
<dbReference type="SUPFAM" id="SSF53335">
    <property type="entry name" value="S-adenosyl-L-methionine-dependent methyltransferases"/>
    <property type="match status" value="1"/>
</dbReference>
<dbReference type="InterPro" id="IPR002052">
    <property type="entry name" value="DNA_methylase_N6_adenine_CS"/>
</dbReference>
<dbReference type="HOGENOM" id="CLU_057819_0_0_2"/>
<dbReference type="GO" id="GO:0003676">
    <property type="term" value="F:nucleic acid binding"/>
    <property type="evidence" value="ECO:0007669"/>
    <property type="project" value="InterPro"/>
</dbReference>